<sequence length="611" mass="68746">MVLSPLPIGDRVPAPAPAPPRTRSCSPGSVSGSAARAIGSLARPLMDRSAHPEGDARALVAAAENLTGLVIDDHDLQVFVKEESTSPVPDDHRPFTIQGLKAESSSPPQKMSGIAARKAAAAQQRSGRHAGKAATSKASPIKGPPAAGQPMVPRKNQDWDPWKDILYELYITQNRILRDIIEIMATKYNLRGTPKQYKNSFSRWGFFKYAIKGRSRAKAPESPNDGSSDDSLDGALVLSRDTLLHADNGSRSIQSGLTAVRRFIHGHVDIDPSNLQVEEVAGFVDPCYRYFKVAMDLFDLEENLQGGRVLRLAFLQIERKISKPTMKSFSDLCLLVPHLLLESNRRDILSAYLHYLSRMVTLKYGKHPVSELAASFAALVDDRPDDMMRYIMLLSQLNADTIASLPGMLNRNAEWARNQYLACQRTSSQEPWSSPPSSSSHSSSSSPESDSGGGGRDRHDHHMIRLEAQSVYWAQKLIMHDETSDEMGRQWLRRRFPADFAPKCEAYLARLREMVATGGFPVVFARMMECLYVGWLYDYYETMGEWDRAFEWGRRGLELSTDEQYAIWSIHLEDLMRRYGRAEEAEELRTRRREHAWLERVRLEVDRLAIS</sequence>
<organism evidence="3 4">
    <name type="scientific">Parachaetomium inaequale</name>
    <dbReference type="NCBI Taxonomy" id="2588326"/>
    <lineage>
        <taxon>Eukaryota</taxon>
        <taxon>Fungi</taxon>
        <taxon>Dikarya</taxon>
        <taxon>Ascomycota</taxon>
        <taxon>Pezizomycotina</taxon>
        <taxon>Sordariomycetes</taxon>
        <taxon>Sordariomycetidae</taxon>
        <taxon>Sordariales</taxon>
        <taxon>Chaetomiaceae</taxon>
        <taxon>Parachaetomium</taxon>
    </lineage>
</organism>
<gene>
    <name evidence="3" type="ORF">C8A01DRAFT_17344</name>
</gene>
<feature type="region of interest" description="Disordered" evidence="1">
    <location>
        <begin position="1"/>
        <end position="36"/>
    </location>
</feature>
<dbReference type="EMBL" id="MU854424">
    <property type="protein sequence ID" value="KAK4038597.1"/>
    <property type="molecule type" value="Genomic_DNA"/>
</dbReference>
<feature type="compositionally biased region" description="Polar residues" evidence="1">
    <location>
        <begin position="23"/>
        <end position="32"/>
    </location>
</feature>
<dbReference type="Pfam" id="PF14420">
    <property type="entry name" value="Clr5"/>
    <property type="match status" value="1"/>
</dbReference>
<dbReference type="PANTHER" id="PTHR38788">
    <property type="entry name" value="CLR5 DOMAIN-CONTAINING PROTEIN"/>
    <property type="match status" value="1"/>
</dbReference>
<accession>A0AAN6PCV2</accession>
<evidence type="ECO:0000259" key="2">
    <source>
        <dbReference type="Pfam" id="PF14420"/>
    </source>
</evidence>
<evidence type="ECO:0000313" key="3">
    <source>
        <dbReference type="EMBL" id="KAK4038597.1"/>
    </source>
</evidence>
<proteinExistence type="predicted"/>
<reference evidence="4" key="1">
    <citation type="journal article" date="2023" name="Mol. Phylogenet. Evol.">
        <title>Genome-scale phylogeny and comparative genomics of the fungal order Sordariales.</title>
        <authorList>
            <person name="Hensen N."/>
            <person name="Bonometti L."/>
            <person name="Westerberg I."/>
            <person name="Brannstrom I.O."/>
            <person name="Guillou S."/>
            <person name="Cros-Aarteil S."/>
            <person name="Calhoun S."/>
            <person name="Haridas S."/>
            <person name="Kuo A."/>
            <person name="Mondo S."/>
            <person name="Pangilinan J."/>
            <person name="Riley R."/>
            <person name="LaButti K."/>
            <person name="Andreopoulos B."/>
            <person name="Lipzen A."/>
            <person name="Chen C."/>
            <person name="Yan M."/>
            <person name="Daum C."/>
            <person name="Ng V."/>
            <person name="Clum A."/>
            <person name="Steindorff A."/>
            <person name="Ohm R.A."/>
            <person name="Martin F."/>
            <person name="Silar P."/>
            <person name="Natvig D.O."/>
            <person name="Lalanne C."/>
            <person name="Gautier V."/>
            <person name="Ament-Velasquez S.L."/>
            <person name="Kruys A."/>
            <person name="Hutchinson M.I."/>
            <person name="Powell A.J."/>
            <person name="Barry K."/>
            <person name="Miller A.N."/>
            <person name="Grigoriev I.V."/>
            <person name="Debuchy R."/>
            <person name="Gladieux P."/>
            <person name="Hiltunen Thoren M."/>
            <person name="Johannesson H."/>
        </authorList>
    </citation>
    <scope>NUCLEOTIDE SEQUENCE [LARGE SCALE GENOMIC DNA]</scope>
    <source>
        <strain evidence="4">CBS 284.82</strain>
    </source>
</reference>
<comment type="caution">
    <text evidence="3">The sequence shown here is derived from an EMBL/GenBank/DDBJ whole genome shotgun (WGS) entry which is preliminary data.</text>
</comment>
<evidence type="ECO:0000256" key="1">
    <source>
        <dbReference type="SAM" id="MobiDB-lite"/>
    </source>
</evidence>
<feature type="region of interest" description="Disordered" evidence="1">
    <location>
        <begin position="426"/>
        <end position="459"/>
    </location>
</feature>
<feature type="region of interest" description="Disordered" evidence="1">
    <location>
        <begin position="101"/>
        <end position="155"/>
    </location>
</feature>
<name>A0AAN6PCV2_9PEZI</name>
<dbReference type="Proteomes" id="UP001303115">
    <property type="component" value="Unassembled WGS sequence"/>
</dbReference>
<keyword evidence="4" id="KW-1185">Reference proteome</keyword>
<protein>
    <recommendedName>
        <fullName evidence="2">Clr5 domain-containing protein</fullName>
    </recommendedName>
</protein>
<feature type="domain" description="Clr5" evidence="2">
    <location>
        <begin position="156"/>
        <end position="208"/>
    </location>
</feature>
<feature type="compositionally biased region" description="Low complexity" evidence="1">
    <location>
        <begin position="115"/>
        <end position="125"/>
    </location>
</feature>
<evidence type="ECO:0000313" key="4">
    <source>
        <dbReference type="Proteomes" id="UP001303115"/>
    </source>
</evidence>
<feature type="compositionally biased region" description="Low complexity" evidence="1">
    <location>
        <begin position="427"/>
        <end position="450"/>
    </location>
</feature>
<dbReference type="PANTHER" id="PTHR38788:SF3">
    <property type="entry name" value="CLR5 DOMAIN-CONTAINING PROTEIN"/>
    <property type="match status" value="1"/>
</dbReference>
<dbReference type="AlphaFoldDB" id="A0AAN6PCV2"/>
<dbReference type="InterPro" id="IPR025676">
    <property type="entry name" value="Clr5_dom"/>
</dbReference>